<evidence type="ECO:0000313" key="8">
    <source>
        <dbReference type="Proteomes" id="UP000764045"/>
    </source>
</evidence>
<dbReference type="GO" id="GO:0000224">
    <property type="term" value="F:peptide-N4-(N-acetyl-beta-glucosaminyl)asparagine amidase activity"/>
    <property type="evidence" value="ECO:0007669"/>
    <property type="project" value="TreeGrafter"/>
</dbReference>
<feature type="domain" description="Glycosyl hydrolase family 92" evidence="5">
    <location>
        <begin position="261"/>
        <end position="723"/>
    </location>
</feature>
<dbReference type="Gene3D" id="2.70.98.10">
    <property type="match status" value="1"/>
</dbReference>
<dbReference type="RefSeq" id="WP_205108200.1">
    <property type="nucleotide sequence ID" value="NZ_JACJJL010000005.1"/>
</dbReference>
<dbReference type="InterPro" id="IPR012939">
    <property type="entry name" value="Glyco_hydro_92"/>
</dbReference>
<sequence length="723" mass="80097">MKHITTLLSLAVALSAYCGKYTAYVNPSIGTGAVENSLSGNCYPGATVPFGMVQLSPDTQAAPDWDKASGYDYNDTHTCGFSHTRLSGTGACDLIDLLLMPSVDSSVWSALDHSKEKASPGYYSLELDGGILAELTATPRTGIHRYTYPKGCRQRLYIDLDHSAPKGSWDRRIIQSQLRVTGPQTIEGYRVMTGWAKLRRVYFHIELSRPMASCSLLSADRDYGRAAVANGNNLKAWVDFDPDGSDCVVVKVGLSTTSLANARANMAHEAPGWDFDGFVRRADAVWDGMLGRIEVKGDSTEMQKFYTALYHTMIQPNVISDINGEYTSTDYSTQKMPHGQQYYTTFSLWDTFRAAHPLYTIIAPEMDAAFVNSMLAHFDSYGYLPIWSLWGQDNYCMIGNHAIPVVADAVLKGIGGIDPERALRACVASATTVHPGSPFDVWEEYGYMPEDLQSQSVSITLEQSFDDWCVAQLASRLESDSVARHFAIRSRSFANLYDAGSGFFRGRTSDGRWVEPFDPLRYGANGGNPYTEGNAWQYLWYVPHDVPALIELLGGRRKFVDRLDAFFSLTESSGAKNDNASGFIGQYVHGNEPSHHVAYLYNYAGKPQKTQDLVHKICTELYNNSSSGYAGNDDCGEMSSWFVFSSMGFYPVNPVSGEYSIGSPLFDRVAIRLASGRTFEVRVHRKGCHGHRIKAMRLNGKAHLRYVLRHSDIMAGGVLDVYM</sequence>
<dbReference type="EMBL" id="JACJJL010000005">
    <property type="protein sequence ID" value="MBM6660941.1"/>
    <property type="molecule type" value="Genomic_DNA"/>
</dbReference>
<organism evidence="7 8">
    <name type="scientific">Marseilla massiliensis</name>
    <dbReference type="NCBI Taxonomy" id="1841864"/>
    <lineage>
        <taxon>Bacteria</taxon>
        <taxon>Pseudomonadati</taxon>
        <taxon>Bacteroidota</taxon>
        <taxon>Bacteroidia</taxon>
        <taxon>Bacteroidales</taxon>
        <taxon>Prevotellaceae</taxon>
        <taxon>Marseilla</taxon>
    </lineage>
</organism>
<dbReference type="GO" id="GO:0030246">
    <property type="term" value="F:carbohydrate binding"/>
    <property type="evidence" value="ECO:0007669"/>
    <property type="project" value="InterPro"/>
</dbReference>
<dbReference type="Proteomes" id="UP000764045">
    <property type="component" value="Unassembled WGS sequence"/>
</dbReference>
<evidence type="ECO:0000256" key="1">
    <source>
        <dbReference type="ARBA" id="ARBA00001913"/>
    </source>
</evidence>
<dbReference type="AlphaFoldDB" id="A0A939B3W0"/>
<dbReference type="Gene3D" id="3.30.2080.10">
    <property type="entry name" value="GH92 mannosidase domain"/>
    <property type="match status" value="1"/>
</dbReference>
<dbReference type="Pfam" id="PF17678">
    <property type="entry name" value="Glyco_hydro_92N"/>
    <property type="match status" value="1"/>
</dbReference>
<protein>
    <submittedName>
        <fullName evidence="7">Glycoside hydrolase family 92 protein</fullName>
    </submittedName>
</protein>
<feature type="signal peptide" evidence="4">
    <location>
        <begin position="1"/>
        <end position="23"/>
    </location>
</feature>
<evidence type="ECO:0000256" key="4">
    <source>
        <dbReference type="SAM" id="SignalP"/>
    </source>
</evidence>
<keyword evidence="8" id="KW-1185">Reference proteome</keyword>
<comment type="subunit">
    <text evidence="2">Monomer.</text>
</comment>
<dbReference type="Gene3D" id="1.20.1610.10">
    <property type="entry name" value="alpha-1,2-mannosidases domains"/>
    <property type="match status" value="1"/>
</dbReference>
<dbReference type="InterPro" id="IPR005887">
    <property type="entry name" value="GH92_a_mannosidase_put"/>
</dbReference>
<keyword evidence="7" id="KW-0378">Hydrolase</keyword>
<comment type="cofactor">
    <cofactor evidence="1">
        <name>Ca(2+)</name>
        <dbReference type="ChEBI" id="CHEBI:29108"/>
    </cofactor>
</comment>
<dbReference type="PANTHER" id="PTHR12143">
    <property type="entry name" value="PEPTIDE N-GLYCANASE PNGASE -RELATED"/>
    <property type="match status" value="1"/>
</dbReference>
<accession>A0A939B3W0</accession>
<dbReference type="InterPro" id="IPR014718">
    <property type="entry name" value="GH-type_carb-bd"/>
</dbReference>
<proteinExistence type="predicted"/>
<reference evidence="7 8" key="1">
    <citation type="journal article" date="2021" name="Sci. Rep.">
        <title>The distribution of antibiotic resistance genes in chicken gut microbiota commensals.</title>
        <authorList>
            <person name="Juricova H."/>
            <person name="Matiasovicova J."/>
            <person name="Kubasova T."/>
            <person name="Cejkova D."/>
            <person name="Rychlik I."/>
        </authorList>
    </citation>
    <scope>NUCLEOTIDE SEQUENCE [LARGE SCALE GENOMIC DNA]</scope>
    <source>
        <strain evidence="7 8">An819</strain>
    </source>
</reference>
<dbReference type="NCBIfam" id="TIGR01180">
    <property type="entry name" value="aman2_put"/>
    <property type="match status" value="1"/>
</dbReference>
<dbReference type="PANTHER" id="PTHR12143:SF39">
    <property type="entry name" value="SECRETED PROTEIN"/>
    <property type="match status" value="1"/>
</dbReference>
<dbReference type="FunFam" id="1.20.1050.60:FF:000001">
    <property type="entry name" value="Putative alpha-1,2-mannosidase"/>
    <property type="match status" value="1"/>
</dbReference>
<name>A0A939B3W0_9BACT</name>
<evidence type="ECO:0000313" key="7">
    <source>
        <dbReference type="EMBL" id="MBM6660941.1"/>
    </source>
</evidence>
<dbReference type="InterPro" id="IPR041371">
    <property type="entry name" value="GH92_N"/>
</dbReference>
<keyword evidence="3" id="KW-0106">Calcium</keyword>
<dbReference type="InterPro" id="IPR008928">
    <property type="entry name" value="6-hairpin_glycosidase_sf"/>
</dbReference>
<dbReference type="GO" id="GO:0006516">
    <property type="term" value="P:glycoprotein catabolic process"/>
    <property type="evidence" value="ECO:0007669"/>
    <property type="project" value="TreeGrafter"/>
</dbReference>
<dbReference type="FunFam" id="3.30.2080.10:FF:000001">
    <property type="entry name" value="Alpha-1,2-mannosidase subfamily"/>
    <property type="match status" value="1"/>
</dbReference>
<evidence type="ECO:0000256" key="3">
    <source>
        <dbReference type="ARBA" id="ARBA00022837"/>
    </source>
</evidence>
<comment type="caution">
    <text evidence="7">The sequence shown here is derived from an EMBL/GenBank/DDBJ whole genome shotgun (WGS) entry which is preliminary data.</text>
</comment>
<feature type="domain" description="Glycosyl hydrolase family 92 N-terminal" evidence="6">
    <location>
        <begin position="24"/>
        <end position="255"/>
    </location>
</feature>
<feature type="chain" id="PRO_5036821322" evidence="4">
    <location>
        <begin position="24"/>
        <end position="723"/>
    </location>
</feature>
<dbReference type="InterPro" id="IPR050883">
    <property type="entry name" value="PNGase"/>
</dbReference>
<dbReference type="GO" id="GO:0005829">
    <property type="term" value="C:cytosol"/>
    <property type="evidence" value="ECO:0007669"/>
    <property type="project" value="TreeGrafter"/>
</dbReference>
<dbReference type="GO" id="GO:0005975">
    <property type="term" value="P:carbohydrate metabolic process"/>
    <property type="evidence" value="ECO:0007669"/>
    <property type="project" value="InterPro"/>
</dbReference>
<evidence type="ECO:0000259" key="5">
    <source>
        <dbReference type="Pfam" id="PF07971"/>
    </source>
</evidence>
<keyword evidence="4" id="KW-0732">Signal</keyword>
<evidence type="ECO:0000259" key="6">
    <source>
        <dbReference type="Pfam" id="PF17678"/>
    </source>
</evidence>
<evidence type="ECO:0000256" key="2">
    <source>
        <dbReference type="ARBA" id="ARBA00011245"/>
    </source>
</evidence>
<dbReference type="Pfam" id="PF07971">
    <property type="entry name" value="Glyco_hydro_92"/>
    <property type="match status" value="1"/>
</dbReference>
<dbReference type="Gene3D" id="1.20.1050.60">
    <property type="entry name" value="alpha-1,2-mannosidase"/>
    <property type="match status" value="1"/>
</dbReference>
<gene>
    <name evidence="7" type="ORF">H6B30_04080</name>
</gene>
<dbReference type="SUPFAM" id="SSF48208">
    <property type="entry name" value="Six-hairpin glycosidases"/>
    <property type="match status" value="1"/>
</dbReference>